<dbReference type="Pfam" id="PF09864">
    <property type="entry name" value="MliC"/>
    <property type="match status" value="1"/>
</dbReference>
<dbReference type="EMBL" id="JPGN01000087">
    <property type="protein sequence ID" value="KFI18125.1"/>
    <property type="molecule type" value="Genomic_DNA"/>
</dbReference>
<protein>
    <recommendedName>
        <fullName evidence="6">C-type lysozyme inhibitor domain-containing protein</fullName>
    </recommendedName>
</protein>
<evidence type="ECO:0000259" key="6">
    <source>
        <dbReference type="Pfam" id="PF09864"/>
    </source>
</evidence>
<dbReference type="HOGENOM" id="CLU_151151_2_0_6"/>
<dbReference type="InterPro" id="IPR036328">
    <property type="entry name" value="MliC_sf"/>
</dbReference>
<evidence type="ECO:0000256" key="5">
    <source>
        <dbReference type="SAM" id="SignalP"/>
    </source>
</evidence>
<keyword evidence="2" id="KW-0472">Membrane</keyword>
<dbReference type="Proteomes" id="UP000028839">
    <property type="component" value="Unassembled WGS sequence"/>
</dbReference>
<feature type="signal peptide" evidence="5">
    <location>
        <begin position="1"/>
        <end position="26"/>
    </location>
</feature>
<keyword evidence="1 5" id="KW-0732">Signal</keyword>
<dbReference type="SUPFAM" id="SSF141488">
    <property type="entry name" value="YdhA-like"/>
    <property type="match status" value="1"/>
</dbReference>
<dbReference type="PROSITE" id="PS51257">
    <property type="entry name" value="PROKAR_LIPOPROTEIN"/>
    <property type="match status" value="1"/>
</dbReference>
<evidence type="ECO:0000256" key="3">
    <source>
        <dbReference type="ARBA" id="ARBA00023139"/>
    </source>
</evidence>
<accession>A0A0E2Z3I2</accession>
<dbReference type="AlphaFoldDB" id="A0A0E2Z3I2"/>
<evidence type="ECO:0000313" key="7">
    <source>
        <dbReference type="EMBL" id="KFI18125.1"/>
    </source>
</evidence>
<gene>
    <name evidence="7" type="ORF">IB75_15625</name>
</gene>
<evidence type="ECO:0000256" key="1">
    <source>
        <dbReference type="ARBA" id="ARBA00022729"/>
    </source>
</evidence>
<dbReference type="Gene3D" id="2.40.128.200">
    <property type="match status" value="1"/>
</dbReference>
<name>A0A0E2Z3I2_9GAMM</name>
<evidence type="ECO:0000256" key="4">
    <source>
        <dbReference type="ARBA" id="ARBA00023288"/>
    </source>
</evidence>
<proteinExistence type="predicted"/>
<keyword evidence="3" id="KW-0564">Palmitate</keyword>
<feature type="chain" id="PRO_5002407888" description="C-type lysozyme inhibitor domain-containing protein" evidence="5">
    <location>
        <begin position="27"/>
        <end position="131"/>
    </location>
</feature>
<evidence type="ECO:0000313" key="8">
    <source>
        <dbReference type="Proteomes" id="UP000028839"/>
    </source>
</evidence>
<dbReference type="OrthoDB" id="26727at2"/>
<keyword evidence="4" id="KW-0449">Lipoprotein</keyword>
<feature type="domain" description="C-type lysozyme inhibitor" evidence="6">
    <location>
        <begin position="48"/>
        <end position="101"/>
    </location>
</feature>
<organism evidence="7 8">
    <name type="scientific">Nitrosococcus oceani C-27</name>
    <dbReference type="NCBI Taxonomy" id="314279"/>
    <lineage>
        <taxon>Bacteria</taxon>
        <taxon>Pseudomonadati</taxon>
        <taxon>Pseudomonadota</taxon>
        <taxon>Gammaproteobacteria</taxon>
        <taxon>Chromatiales</taxon>
        <taxon>Chromatiaceae</taxon>
        <taxon>Nitrosococcus</taxon>
    </lineage>
</organism>
<dbReference type="InterPro" id="IPR018660">
    <property type="entry name" value="MliC"/>
</dbReference>
<reference evidence="7 8" key="1">
    <citation type="submission" date="2014-07" db="EMBL/GenBank/DDBJ databases">
        <title>Comparative analysis of Nitrosococcus oceani genome inventories of strains from Pacific and Atlantic gyres.</title>
        <authorList>
            <person name="Lim C.K."/>
            <person name="Wang L."/>
            <person name="Sayavedra-Soto L.A."/>
            <person name="Klotz M.G."/>
        </authorList>
    </citation>
    <scope>NUCLEOTIDE SEQUENCE [LARGE SCALE GENOMIC DNA]</scope>
    <source>
        <strain evidence="7 8">C-27</strain>
    </source>
</reference>
<comment type="caution">
    <text evidence="7">The sequence shown here is derived from an EMBL/GenBank/DDBJ whole genome shotgun (WGS) entry which is preliminary data.</text>
</comment>
<sequence length="131" mass="14156">MPQFREVRNTMRFLSIVLIVFLSACGQPSTGGTASTEQSSDADLSFKYQCESGETIMVSYPTDSTAVVEYDDRRLQMEIAVSGSGARYVGERLEWWTKGSGEGASGTLFRHLEGGTSGEAIQQCAQVADAP</sequence>
<evidence type="ECO:0000256" key="2">
    <source>
        <dbReference type="ARBA" id="ARBA00023136"/>
    </source>
</evidence>